<gene>
    <name evidence="1" type="ORF">S01H4_29176</name>
</gene>
<reference evidence="1" key="1">
    <citation type="journal article" date="2014" name="Front. Microbiol.">
        <title>High frequency of phylogenetically diverse reductive dehalogenase-homologous genes in deep subseafloor sedimentary metagenomes.</title>
        <authorList>
            <person name="Kawai M."/>
            <person name="Futagami T."/>
            <person name="Toyoda A."/>
            <person name="Takaki Y."/>
            <person name="Nishi S."/>
            <person name="Hori S."/>
            <person name="Arai W."/>
            <person name="Tsubouchi T."/>
            <person name="Morono Y."/>
            <person name="Uchiyama I."/>
            <person name="Ito T."/>
            <person name="Fujiyama A."/>
            <person name="Inagaki F."/>
            <person name="Takami H."/>
        </authorList>
    </citation>
    <scope>NUCLEOTIDE SEQUENCE</scope>
    <source>
        <strain evidence="1">Expedition CK06-06</strain>
    </source>
</reference>
<dbReference type="AlphaFoldDB" id="X1A5N3"/>
<name>X1A5N3_9ZZZZ</name>
<feature type="non-terminal residue" evidence="1">
    <location>
        <position position="1"/>
    </location>
</feature>
<evidence type="ECO:0000313" key="1">
    <source>
        <dbReference type="EMBL" id="GAG77049.1"/>
    </source>
</evidence>
<accession>X1A5N3</accession>
<comment type="caution">
    <text evidence="1">The sequence shown here is derived from an EMBL/GenBank/DDBJ whole genome shotgun (WGS) entry which is preliminary data.</text>
</comment>
<dbReference type="EMBL" id="BART01014772">
    <property type="protein sequence ID" value="GAG77049.1"/>
    <property type="molecule type" value="Genomic_DNA"/>
</dbReference>
<sequence>YTINIYIVIDGTVLDITVVQTTGLYNSFTYFKHFL</sequence>
<protein>
    <submittedName>
        <fullName evidence="1">Uncharacterized protein</fullName>
    </submittedName>
</protein>
<proteinExistence type="predicted"/>
<organism evidence="1">
    <name type="scientific">marine sediment metagenome</name>
    <dbReference type="NCBI Taxonomy" id="412755"/>
    <lineage>
        <taxon>unclassified sequences</taxon>
        <taxon>metagenomes</taxon>
        <taxon>ecological metagenomes</taxon>
    </lineage>
</organism>